<organism evidence="2 4">
    <name type="scientific">Chryseobacterium jejuense</name>
    <dbReference type="NCBI Taxonomy" id="445960"/>
    <lineage>
        <taxon>Bacteria</taxon>
        <taxon>Pseudomonadati</taxon>
        <taxon>Bacteroidota</taxon>
        <taxon>Flavobacteriia</taxon>
        <taxon>Flavobacteriales</taxon>
        <taxon>Weeksellaceae</taxon>
        <taxon>Chryseobacterium group</taxon>
        <taxon>Chryseobacterium</taxon>
    </lineage>
</organism>
<reference evidence="2 4" key="2">
    <citation type="submission" date="2018-06" db="EMBL/GenBank/DDBJ databases">
        <authorList>
            <consortium name="Pathogen Informatics"/>
            <person name="Doyle S."/>
        </authorList>
    </citation>
    <scope>NUCLEOTIDE SEQUENCE [LARGE SCALE GENOMIC DNA]</scope>
    <source>
        <strain evidence="2 4">NCTC13492</strain>
    </source>
</reference>
<evidence type="ECO:0000313" key="3">
    <source>
        <dbReference type="Proteomes" id="UP000199426"/>
    </source>
</evidence>
<evidence type="ECO:0000313" key="1">
    <source>
        <dbReference type="EMBL" id="SDI71044.1"/>
    </source>
</evidence>
<proteinExistence type="predicted"/>
<evidence type="ECO:0000313" key="2">
    <source>
        <dbReference type="EMBL" id="SQB26560.1"/>
    </source>
</evidence>
<gene>
    <name evidence="2" type="ORF">NCTC13492_00233</name>
    <name evidence="1" type="ORF">SAMN05421542_1818</name>
</gene>
<dbReference type="EMBL" id="FNEG01000002">
    <property type="protein sequence ID" value="SDI71044.1"/>
    <property type="molecule type" value="Genomic_DNA"/>
</dbReference>
<dbReference type="Proteomes" id="UP000251670">
    <property type="component" value="Unassembled WGS sequence"/>
</dbReference>
<dbReference type="AlphaFoldDB" id="A0A2X2XJN5"/>
<accession>A0A2X2XJN5</accession>
<evidence type="ECO:0000313" key="4">
    <source>
        <dbReference type="Proteomes" id="UP000251670"/>
    </source>
</evidence>
<dbReference type="STRING" id="445960.SAMN05421542_1818"/>
<sequence length="266" mass="30955">MSKFLPQKKKLLEEVYEKAKNEAIETSFNGIAKHLERSLKDDYSVNLTYKSFETYYQTIVEKEKDYNIKRAILDDLCKYIEYDNFVNYCMEWKTIEYAINHTVSKIVINIVNKPVISWSSAVKNGFGFVEFTFIFLLLTGSVAFSNSRKESLDAKDIWMGLLGGQLDIDKKYMYWNGERYIATDSANLGRQFKVIAMQKDDFKDLKKITQPDTLTIENAMGKVWYDKSDNKVEFFTSFGKHPKNEKALKDVSERILENYAGENAEP</sequence>
<keyword evidence="3" id="KW-1185">Reference proteome</keyword>
<dbReference type="RefSeq" id="WP_089735603.1">
    <property type="nucleotide sequence ID" value="NZ_FNEG01000002.1"/>
</dbReference>
<reference evidence="1 3" key="1">
    <citation type="submission" date="2016-10" db="EMBL/GenBank/DDBJ databases">
        <authorList>
            <person name="Varghese N."/>
            <person name="Submissions S."/>
        </authorList>
    </citation>
    <scope>NUCLEOTIDE SEQUENCE [LARGE SCALE GENOMIC DNA]</scope>
    <source>
        <strain evidence="1 3">DSM 19299</strain>
    </source>
</reference>
<name>A0A2X2XJN5_CHRJE</name>
<dbReference type="EMBL" id="UAWB01000001">
    <property type="protein sequence ID" value="SQB26560.1"/>
    <property type="molecule type" value="Genomic_DNA"/>
</dbReference>
<dbReference type="Proteomes" id="UP000199426">
    <property type="component" value="Unassembled WGS sequence"/>
</dbReference>
<protein>
    <submittedName>
        <fullName evidence="2">Uncharacterized protein</fullName>
    </submittedName>
</protein>
<dbReference type="OrthoDB" id="1340494at2"/>